<organism evidence="6 7">
    <name type="scientific">Acaryochloris marina (strain MBIC 11017)</name>
    <dbReference type="NCBI Taxonomy" id="329726"/>
    <lineage>
        <taxon>Bacteria</taxon>
        <taxon>Bacillati</taxon>
        <taxon>Cyanobacteriota</taxon>
        <taxon>Cyanophyceae</taxon>
        <taxon>Acaryochloridales</taxon>
        <taxon>Acaryochloridaceae</taxon>
        <taxon>Acaryochloris</taxon>
    </lineage>
</organism>
<feature type="repeat" description="WD" evidence="3">
    <location>
        <begin position="878"/>
        <end position="919"/>
    </location>
</feature>
<feature type="repeat" description="WD" evidence="3">
    <location>
        <begin position="1047"/>
        <end position="1089"/>
    </location>
</feature>
<feature type="repeat" description="WD" evidence="3">
    <location>
        <begin position="962"/>
        <end position="1003"/>
    </location>
</feature>
<geneLocation type="plasmid" evidence="6 7">
    <name>pREB1</name>
</geneLocation>
<name>A8ZKU8_ACAM1</name>
<dbReference type="Pfam" id="PF26355">
    <property type="entry name" value="HTH_VMAP-M9"/>
    <property type="match status" value="1"/>
</dbReference>
<dbReference type="InterPro" id="IPR002182">
    <property type="entry name" value="NB-ARC"/>
</dbReference>
<proteinExistence type="predicted"/>
<dbReference type="InterPro" id="IPR020472">
    <property type="entry name" value="WD40_PAC1"/>
</dbReference>
<feature type="repeat" description="WD" evidence="3">
    <location>
        <begin position="1004"/>
        <end position="1046"/>
    </location>
</feature>
<evidence type="ECO:0000313" key="6">
    <source>
        <dbReference type="EMBL" id="ABW31416.1"/>
    </source>
</evidence>
<dbReference type="PRINTS" id="PR00364">
    <property type="entry name" value="DISEASERSIST"/>
</dbReference>
<gene>
    <name evidence="6" type="ordered locus">AM1_A0298</name>
</gene>
<evidence type="ECO:0000259" key="5">
    <source>
        <dbReference type="Pfam" id="PF26355"/>
    </source>
</evidence>
<feature type="domain" description="vWA-MoxR associated protein N-terminal HTH" evidence="5">
    <location>
        <begin position="4"/>
        <end position="86"/>
    </location>
</feature>
<feature type="domain" description="NB-ARC" evidence="4">
    <location>
        <begin position="120"/>
        <end position="214"/>
    </location>
</feature>
<dbReference type="PRINTS" id="PR00320">
    <property type="entry name" value="GPROTEINBRPT"/>
</dbReference>
<dbReference type="PROSITE" id="PS00678">
    <property type="entry name" value="WD_REPEATS_1"/>
    <property type="match status" value="8"/>
</dbReference>
<dbReference type="Pfam" id="PF00400">
    <property type="entry name" value="WD40"/>
    <property type="match status" value="12"/>
</dbReference>
<dbReference type="Proteomes" id="UP000000268">
    <property type="component" value="Plasmid pREB1"/>
</dbReference>
<dbReference type="InterPro" id="IPR027417">
    <property type="entry name" value="P-loop_NTPase"/>
</dbReference>
<dbReference type="RefSeq" id="WP_012166791.1">
    <property type="nucleotide sequence ID" value="NC_009926.1"/>
</dbReference>
<evidence type="ECO:0000256" key="2">
    <source>
        <dbReference type="ARBA" id="ARBA00022737"/>
    </source>
</evidence>
<accession>A8ZKU8</accession>
<dbReference type="PROSITE" id="PS50082">
    <property type="entry name" value="WD_REPEATS_2"/>
    <property type="match status" value="13"/>
</dbReference>
<dbReference type="Gene3D" id="3.40.50.300">
    <property type="entry name" value="P-loop containing nucleotide triphosphate hydrolases"/>
    <property type="match status" value="1"/>
</dbReference>
<dbReference type="InterPro" id="IPR019775">
    <property type="entry name" value="WD40_repeat_CS"/>
</dbReference>
<sequence length="1215" mass="134203">MTESERIVAAANAAVFKQANRYLSDVETTILLGAIADQTYEQIAATSHYSINYLKRDIGPKLWRLLSKALGEKITKTSFQVALSRYLVEAQTQPPPLPQTVHCDWGAAPDVSFFLGRSTELSTLQQWIVGDACRLVALLGIGGIGKTTLAVKLAQQLQSKFDQIVWRSLRNAPPLETLLTELVPLLSGQTDSRPELSALLPTLRARKCLLVLDNLEAILQPESLGLFRSGYEEYGQLLQLVGDIAHTSCLVITSREKPEAIAAQEGLALAVRSLVLGGLHADADPILTAKGLSGSAISRSQLIETCGGNPLALKIVATSVQDLFEGDIATFLAQGTVLFNGIRQLLDQQFERLSRLEQTLMYWLAINRDWTTVDALQEDIVPPVPRYRLLEALEALCRRNLIERQIGSYTQQPVVMEYVTEHFIEQITTELIHQTFDLFTHHALIKTNIKDFIRISQCRLILDPVIHALNQEFGSLTGMAKHLQATLDTLRSDEVYRVSYGGGNVLNLCRQLQLDAQGYNFSNLAIWQAYLQDMTLHQVDFTQAKFHKTVFMQTFSGILATEFSSDGELLATGDTNCDVGVWSVANGQPLHTLQGHSDWVRTVAFNSESTLLASGSDEYTIMLWDLKQGQHLRTLSAHQGQVCTVMFSPDGHTLISSSQDLTLRLWDVYTGECLRIFEGHTQPIWSVQFSMDGQHLISGGEDNVLKLWDVATGKCLKTLIGHHNWIWSVAYSPDGQRVASGSHDNTVKVWNVSSGSCIHTLRGHTNWIWSVAFNPQGNIIASGSEDQTVRLWDVYSGHCLKILDGHDHRIWSVTFSPQPLMSMLSSEKLSRQQALLASGSEDQTVRLWDVSWLESGTSEATSKPQSVHVLTSQCLQTLQGHTQQVWTVAFSPDGKTIVSSGDEQFLRFWDVATGTCYKTLKGHPRRVTSVVFSPDGKLLASCGEDQTIRLWDAQKGQCLKILKGHTKQLWTTVFNADGSLLASGGGDQTIRLWDVQTGQCLKVLEGHDSCVWSLDFSPTDATLLASASYDQTLKLWDIEEGKCFNTLEDHEGAVQSIAFSGDGTQLVSGSMFDQTVRLWSTATGECLQVLPQQIAMAVAFSPTSSNSSARDELMIAIGGGDQRLTIWHPNKGTHQPQLFAHQRMIMDLAFSPDGTTFVTGSWDETAKLWNATTGELIKTFRSDRPYEGMNITGVAGLSDSQKCSLQALGAFDIAL</sequence>
<evidence type="ECO:0000256" key="1">
    <source>
        <dbReference type="ARBA" id="ARBA00022574"/>
    </source>
</evidence>
<dbReference type="SUPFAM" id="SSF52540">
    <property type="entry name" value="P-loop containing nucleoside triphosphate hydrolases"/>
    <property type="match status" value="1"/>
</dbReference>
<keyword evidence="6" id="KW-0614">Plasmid</keyword>
<dbReference type="InterPro" id="IPR058651">
    <property type="entry name" value="HTH_VMAP-M9"/>
</dbReference>
<dbReference type="SUPFAM" id="SSF50978">
    <property type="entry name" value="WD40 repeat-like"/>
    <property type="match status" value="2"/>
</dbReference>
<dbReference type="PANTHER" id="PTHR44129">
    <property type="entry name" value="WD REPEAT-CONTAINING PROTEIN POP1"/>
    <property type="match status" value="1"/>
</dbReference>
<protein>
    <submittedName>
        <fullName evidence="6">WD-repeat protein</fullName>
    </submittedName>
</protein>
<keyword evidence="7" id="KW-1185">Reference proteome</keyword>
<dbReference type="GO" id="GO:0043531">
    <property type="term" value="F:ADP binding"/>
    <property type="evidence" value="ECO:0007669"/>
    <property type="project" value="InterPro"/>
</dbReference>
<reference evidence="6 7" key="1">
    <citation type="journal article" date="2008" name="Proc. Natl. Acad. Sci. U.S.A.">
        <title>Niche adaptation and genome expansion in the chlorophyll d-producing cyanobacterium Acaryochloris marina.</title>
        <authorList>
            <person name="Swingley W.D."/>
            <person name="Chen M."/>
            <person name="Cheung P.C."/>
            <person name="Conrad A.L."/>
            <person name="Dejesa L.C."/>
            <person name="Hao J."/>
            <person name="Honchak B.M."/>
            <person name="Karbach L.E."/>
            <person name="Kurdoglu A."/>
            <person name="Lahiri S."/>
            <person name="Mastrian S.D."/>
            <person name="Miyashita H."/>
            <person name="Page L."/>
            <person name="Ramakrishna P."/>
            <person name="Satoh S."/>
            <person name="Sattley W.M."/>
            <person name="Shimada Y."/>
            <person name="Taylor H.L."/>
            <person name="Tomo T."/>
            <person name="Tsuchiya T."/>
            <person name="Wang Z.T."/>
            <person name="Raymond J."/>
            <person name="Mimuro M."/>
            <person name="Blankenship R.E."/>
            <person name="Touchman J.W."/>
        </authorList>
    </citation>
    <scope>NUCLEOTIDE SEQUENCE [LARGE SCALE GENOMIC DNA]</scope>
    <source>
        <strain evidence="7">MBIC 11017</strain>
        <plasmid evidence="7">Plasmid pREB1</plasmid>
    </source>
</reference>
<evidence type="ECO:0000313" key="7">
    <source>
        <dbReference type="Proteomes" id="UP000000268"/>
    </source>
</evidence>
<dbReference type="InterPro" id="IPR050349">
    <property type="entry name" value="WD_LIS1/nudF_dynein_reg"/>
</dbReference>
<evidence type="ECO:0000256" key="3">
    <source>
        <dbReference type="PROSITE-ProRule" id="PRU00221"/>
    </source>
</evidence>
<feature type="repeat" description="WD" evidence="3">
    <location>
        <begin position="719"/>
        <end position="760"/>
    </location>
</feature>
<feature type="repeat" description="WD" evidence="3">
    <location>
        <begin position="1138"/>
        <end position="1179"/>
    </location>
</feature>
<feature type="repeat" description="WD" evidence="3">
    <location>
        <begin position="635"/>
        <end position="676"/>
    </location>
</feature>
<dbReference type="CDD" id="cd00200">
    <property type="entry name" value="WD40"/>
    <property type="match status" value="2"/>
</dbReference>
<evidence type="ECO:0000259" key="4">
    <source>
        <dbReference type="Pfam" id="PF00931"/>
    </source>
</evidence>
<feature type="repeat" description="WD" evidence="3">
    <location>
        <begin position="803"/>
        <end position="851"/>
    </location>
</feature>
<dbReference type="Pfam" id="PF00931">
    <property type="entry name" value="NB-ARC"/>
    <property type="match status" value="1"/>
</dbReference>
<dbReference type="OrthoDB" id="434800at2"/>
<dbReference type="KEGG" id="amr:AM1_A0298"/>
<feature type="repeat" description="WD" evidence="3">
    <location>
        <begin position="677"/>
        <end position="718"/>
    </location>
</feature>
<dbReference type="Gene3D" id="2.130.10.10">
    <property type="entry name" value="YVTN repeat-like/Quinoprotein amine dehydrogenase"/>
    <property type="match status" value="5"/>
</dbReference>
<dbReference type="SMART" id="SM00320">
    <property type="entry name" value="WD40"/>
    <property type="match status" value="14"/>
</dbReference>
<dbReference type="AlphaFoldDB" id="A8ZKU8"/>
<keyword evidence="1 3" id="KW-0853">WD repeat</keyword>
<dbReference type="InterPro" id="IPR001680">
    <property type="entry name" value="WD40_rpt"/>
</dbReference>
<feature type="repeat" description="WD" evidence="3">
    <location>
        <begin position="920"/>
        <end position="961"/>
    </location>
</feature>
<feature type="repeat" description="WD" evidence="3">
    <location>
        <begin position="593"/>
        <end position="634"/>
    </location>
</feature>
<dbReference type="HOGENOM" id="CLU_005071_2_0_3"/>
<dbReference type="EMBL" id="CP000838">
    <property type="protein sequence ID" value="ABW31416.1"/>
    <property type="molecule type" value="Genomic_DNA"/>
</dbReference>
<feature type="repeat" description="WD" evidence="3">
    <location>
        <begin position="558"/>
        <end position="592"/>
    </location>
</feature>
<feature type="repeat" description="WD" evidence="3">
    <location>
        <begin position="761"/>
        <end position="802"/>
    </location>
</feature>
<dbReference type="InterPro" id="IPR036322">
    <property type="entry name" value="WD40_repeat_dom_sf"/>
</dbReference>
<dbReference type="PROSITE" id="PS50294">
    <property type="entry name" value="WD_REPEATS_REGION"/>
    <property type="match status" value="11"/>
</dbReference>
<keyword evidence="2" id="KW-0677">Repeat</keyword>
<dbReference type="InterPro" id="IPR015943">
    <property type="entry name" value="WD40/YVTN_repeat-like_dom_sf"/>
</dbReference>